<comment type="caution">
    <text evidence="1">The sequence shown here is derived from an EMBL/GenBank/DDBJ whole genome shotgun (WGS) entry which is preliminary data.</text>
</comment>
<organism evidence="1 2">
    <name type="scientific">Paenibacillus apiarius</name>
    <dbReference type="NCBI Taxonomy" id="46240"/>
    <lineage>
        <taxon>Bacteria</taxon>
        <taxon>Bacillati</taxon>
        <taxon>Bacillota</taxon>
        <taxon>Bacilli</taxon>
        <taxon>Bacillales</taxon>
        <taxon>Paenibacillaceae</taxon>
        <taxon>Paenibacillus</taxon>
    </lineage>
</organism>
<dbReference type="EMBL" id="JAMDLW010000062">
    <property type="protein sequence ID" value="MCY9523236.1"/>
    <property type="molecule type" value="Genomic_DNA"/>
</dbReference>
<accession>A0ABT4E0U9</accession>
<evidence type="ECO:0000313" key="2">
    <source>
        <dbReference type="Proteomes" id="UP001207626"/>
    </source>
</evidence>
<protein>
    <submittedName>
        <fullName evidence="1">Uncharacterized protein</fullName>
    </submittedName>
</protein>
<gene>
    <name evidence="1" type="ORF">M5X09_26910</name>
</gene>
<name>A0ABT4E0U9_9BACL</name>
<dbReference type="RefSeq" id="WP_087432123.1">
    <property type="nucleotide sequence ID" value="NZ_JAMDLV010000058.1"/>
</dbReference>
<sequence>MERQAEPALCPEMLLIAGHTRLYRLLISVLQEQHLHPYDVKAGMVRAPEGATVTLRFGENLARMADRFFSWEEIEAESPRITEFFRISGEAIQKSLIDDYFKRMKP</sequence>
<reference evidence="1 2" key="1">
    <citation type="submission" date="2022-05" db="EMBL/GenBank/DDBJ databases">
        <title>Genome Sequencing of Bee-Associated Microbes.</title>
        <authorList>
            <person name="Dunlap C."/>
        </authorList>
    </citation>
    <scope>NUCLEOTIDE SEQUENCE [LARGE SCALE GENOMIC DNA]</scope>
    <source>
        <strain evidence="1 2">NRRL NRS-1438</strain>
    </source>
</reference>
<evidence type="ECO:0000313" key="1">
    <source>
        <dbReference type="EMBL" id="MCY9523236.1"/>
    </source>
</evidence>
<keyword evidence="2" id="KW-1185">Reference proteome</keyword>
<proteinExistence type="predicted"/>
<dbReference type="Proteomes" id="UP001207626">
    <property type="component" value="Unassembled WGS sequence"/>
</dbReference>